<dbReference type="SUPFAM" id="SSF53448">
    <property type="entry name" value="Nucleotide-diphospho-sugar transferases"/>
    <property type="match status" value="1"/>
</dbReference>
<dbReference type="AlphaFoldDB" id="A0A1G6X2S7"/>
<evidence type="ECO:0000259" key="1">
    <source>
        <dbReference type="Pfam" id="PF00535"/>
    </source>
</evidence>
<name>A0A1G6X2S7_9SPHI</name>
<dbReference type="CDD" id="cd00761">
    <property type="entry name" value="Glyco_tranf_GTA_type"/>
    <property type="match status" value="1"/>
</dbReference>
<keyword evidence="3" id="KW-1185">Reference proteome</keyword>
<accession>A0A1G6X2S7</accession>
<dbReference type="Proteomes" id="UP000199455">
    <property type="component" value="Unassembled WGS sequence"/>
</dbReference>
<dbReference type="InterPro" id="IPR001173">
    <property type="entry name" value="Glyco_trans_2-like"/>
</dbReference>
<dbReference type="Gene3D" id="3.90.550.10">
    <property type="entry name" value="Spore Coat Polysaccharide Biosynthesis Protein SpsA, Chain A"/>
    <property type="match status" value="1"/>
</dbReference>
<keyword evidence="2" id="KW-0808">Transferase</keyword>
<dbReference type="PANTHER" id="PTHR22916:SF64">
    <property type="entry name" value="TRANSFERASE, PUTATIVE-RELATED"/>
    <property type="match status" value="1"/>
</dbReference>
<dbReference type="InterPro" id="IPR029044">
    <property type="entry name" value="Nucleotide-diphossugar_trans"/>
</dbReference>
<dbReference type="Pfam" id="PF00535">
    <property type="entry name" value="Glycos_transf_2"/>
    <property type="match status" value="1"/>
</dbReference>
<evidence type="ECO:0000313" key="2">
    <source>
        <dbReference type="EMBL" id="SDD72203.1"/>
    </source>
</evidence>
<sequence>MIKLISVIISTYNPNQEKLDLTIKHLEEQSLSKDCWELIIVDNNSSKDVKINCSPALSYQLIKEFKQGLTHARLAGIRAAKGELVVLVDDDNLLMPDYLENAASFFSANLNLGAAGGKILPAFDNEPEAWLADFYELLAIRNLGDEVMLARWDNTYPKVSPVGAGMVLRMNALTDYLNKEHLILDRTGNTLSSGGDNDIVIEVLKAGWEVGYFPSLELKHLIPPSRTTFKYISKLTKESSKSWVVLLLSHHICPWKKIPRYTLPIRKIKAWFAYKAWSNKTNYIKWKGACGTFDGLAT</sequence>
<protein>
    <submittedName>
        <fullName evidence="2">Glycosyltransferase, GT2 family</fullName>
    </submittedName>
</protein>
<evidence type="ECO:0000313" key="3">
    <source>
        <dbReference type="Proteomes" id="UP000199455"/>
    </source>
</evidence>
<proteinExistence type="predicted"/>
<dbReference type="PANTHER" id="PTHR22916">
    <property type="entry name" value="GLYCOSYLTRANSFERASE"/>
    <property type="match status" value="1"/>
</dbReference>
<dbReference type="RefSeq" id="WP_090770474.1">
    <property type="nucleotide sequence ID" value="NZ_FMZH01000007.1"/>
</dbReference>
<reference evidence="3" key="1">
    <citation type="submission" date="2016-10" db="EMBL/GenBank/DDBJ databases">
        <authorList>
            <person name="Varghese N."/>
            <person name="Submissions S."/>
        </authorList>
    </citation>
    <scope>NUCLEOTIDE SEQUENCE [LARGE SCALE GENOMIC DNA]</scope>
    <source>
        <strain evidence="3">DSM 18609</strain>
    </source>
</reference>
<dbReference type="STRING" id="390242.SAMN04488024_107203"/>
<dbReference type="GO" id="GO:0016758">
    <property type="term" value="F:hexosyltransferase activity"/>
    <property type="evidence" value="ECO:0007669"/>
    <property type="project" value="UniProtKB-ARBA"/>
</dbReference>
<feature type="domain" description="Glycosyltransferase 2-like" evidence="1">
    <location>
        <begin position="6"/>
        <end position="140"/>
    </location>
</feature>
<gene>
    <name evidence="2" type="ORF">SAMN04488024_107203</name>
</gene>
<organism evidence="2 3">
    <name type="scientific">Pedobacter soli</name>
    <dbReference type="NCBI Taxonomy" id="390242"/>
    <lineage>
        <taxon>Bacteria</taxon>
        <taxon>Pseudomonadati</taxon>
        <taxon>Bacteroidota</taxon>
        <taxon>Sphingobacteriia</taxon>
        <taxon>Sphingobacteriales</taxon>
        <taxon>Sphingobacteriaceae</taxon>
        <taxon>Pedobacter</taxon>
    </lineage>
</organism>
<dbReference type="EMBL" id="FMZH01000007">
    <property type="protein sequence ID" value="SDD72203.1"/>
    <property type="molecule type" value="Genomic_DNA"/>
</dbReference>